<feature type="domain" description="VWFA" evidence="1">
    <location>
        <begin position="625"/>
        <end position="689"/>
    </location>
</feature>
<feature type="domain" description="VWFA" evidence="1">
    <location>
        <begin position="2669"/>
        <end position="2848"/>
    </location>
</feature>
<dbReference type="PANTHER" id="PTHR24020:SF84">
    <property type="entry name" value="VWFA DOMAIN-CONTAINING PROTEIN"/>
    <property type="match status" value="1"/>
</dbReference>
<name>A0ABN8PQJ9_9CNID</name>
<dbReference type="InterPro" id="IPR036465">
    <property type="entry name" value="vWFA_dom_sf"/>
</dbReference>
<dbReference type="InterPro" id="IPR002035">
    <property type="entry name" value="VWF_A"/>
</dbReference>
<evidence type="ECO:0000313" key="2">
    <source>
        <dbReference type="EMBL" id="CAH3148679.1"/>
    </source>
</evidence>
<evidence type="ECO:0000313" key="3">
    <source>
        <dbReference type="Proteomes" id="UP001159427"/>
    </source>
</evidence>
<proteinExistence type="predicted"/>
<dbReference type="Pfam" id="PF00092">
    <property type="entry name" value="VWA"/>
    <property type="match status" value="15"/>
</dbReference>
<dbReference type="PRINTS" id="PR00453">
    <property type="entry name" value="VWFADOMAIN"/>
</dbReference>
<dbReference type="EMBL" id="CALNXI010000956">
    <property type="protein sequence ID" value="CAH3148679.1"/>
    <property type="molecule type" value="Genomic_DNA"/>
</dbReference>
<feature type="domain" description="VWFA" evidence="1">
    <location>
        <begin position="1341"/>
        <end position="1513"/>
    </location>
</feature>
<reference evidence="2 3" key="1">
    <citation type="submission" date="2022-05" db="EMBL/GenBank/DDBJ databases">
        <authorList>
            <consortium name="Genoscope - CEA"/>
            <person name="William W."/>
        </authorList>
    </citation>
    <scope>NUCLEOTIDE SEQUENCE [LARGE SCALE GENOMIC DNA]</scope>
</reference>
<dbReference type="Proteomes" id="UP001159427">
    <property type="component" value="Unassembled WGS sequence"/>
</dbReference>
<dbReference type="CDD" id="cd00198">
    <property type="entry name" value="vWFA"/>
    <property type="match status" value="1"/>
</dbReference>
<feature type="domain" description="VWFA" evidence="1">
    <location>
        <begin position="246"/>
        <end position="422"/>
    </location>
</feature>
<feature type="domain" description="VWFA" evidence="1">
    <location>
        <begin position="781"/>
        <end position="951"/>
    </location>
</feature>
<feature type="domain" description="VWFA" evidence="1">
    <location>
        <begin position="1153"/>
        <end position="1329"/>
    </location>
</feature>
<keyword evidence="3" id="KW-1185">Reference proteome</keyword>
<dbReference type="SMART" id="SM00327">
    <property type="entry name" value="VWA"/>
    <property type="match status" value="14"/>
</dbReference>
<gene>
    <name evidence="2" type="ORF">PEVE_00044665</name>
</gene>
<protein>
    <recommendedName>
        <fullName evidence="1">VWFA domain-containing protein</fullName>
    </recommendedName>
</protein>
<feature type="domain" description="VWFA" evidence="1">
    <location>
        <begin position="1534"/>
        <end position="1708"/>
    </location>
</feature>
<dbReference type="SUPFAM" id="SSF53300">
    <property type="entry name" value="vWA-like"/>
    <property type="match status" value="15"/>
</dbReference>
<dbReference type="PANTHER" id="PTHR24020">
    <property type="entry name" value="COLLAGEN ALPHA"/>
    <property type="match status" value="1"/>
</dbReference>
<dbReference type="InterPro" id="IPR050525">
    <property type="entry name" value="ECM_Assembly_Org"/>
</dbReference>
<organism evidence="2 3">
    <name type="scientific">Porites evermanni</name>
    <dbReference type="NCBI Taxonomy" id="104178"/>
    <lineage>
        <taxon>Eukaryota</taxon>
        <taxon>Metazoa</taxon>
        <taxon>Cnidaria</taxon>
        <taxon>Anthozoa</taxon>
        <taxon>Hexacorallia</taxon>
        <taxon>Scleractinia</taxon>
        <taxon>Fungiina</taxon>
        <taxon>Poritidae</taxon>
        <taxon>Porites</taxon>
    </lineage>
</organism>
<dbReference type="PROSITE" id="PS50234">
    <property type="entry name" value="VWFA"/>
    <property type="match status" value="15"/>
</dbReference>
<feature type="domain" description="VWFA" evidence="1">
    <location>
        <begin position="2480"/>
        <end position="2655"/>
    </location>
</feature>
<sequence>MEPRFFQGVRDWQILNYSSPLSSRRESKTNIFRLQMTSLYRERKPEKVYDVVADIAFLVDSSRDISEQNFEKEKDFIKNAAYLLNLALGKSRVSVIQYSTAAYLPILLGEHNSTNTFDEHVDNLGLIGNSRRIDRALIAAATALQYADYDRPKVVILITAGKQDSGFGELLPQAAAHLAKLRAKTFVVAIGQDTDPPELKSVVRSDSDLLNVTSFERLVPRTRPIVKHIAENLAIPPVIPTHFKSDILFVMDSSSFVSKEDYESQKDFAKAMMGTFNVRLGQSRVASITYGEYSEKVLQFDSYRSVDDIESLIYSARSVGGLPRLHKALINASDIMKDANSSFPGIVILFAVARQGSDIDEKAIESAAEKLHDLGVRVYVITVGKASDLKVLDFVADHPQDVFTVPSFRDLVSRQEDIAKNIFMRVEEEKPERPMLLSADIVFIVDSSFDVSLENYQKEKEFVKSLVKTLYLAPGKSRGSVIINDRIVIRLDDHSNSTTFDRAVDDLPYFGSLRRMDFGLQQSVAVLRDARLGIPTVVILLTAGRQNSSTYRLRESVKPLRNLGSKVFVVSIGSRPDDQELLPVVERPNDIIRVPAFDDLTSEIRTIARHIVNRTEQQALDVDADIVFLLDSSTSVTLNNFDKEKQFAESLSMFLNVGPESSRSSIVSFGTFPSTEIIKFGDYRTLDEFNLLLDQAQKVGGHCEISLFVYGSKPGRHFARNLREFSVARLEELEVNQAPLPQAPAKLILMMYHWPTETFCTDRIRFPLFLSEPRPANISADIVFLVDSSTPVGQGGFDREKSFVKSLAKYLNVSPQKSKAAVIAYNDTAYTVLKFTDYQTEVELSLRLAMEEWFGGIRNITGALEGAATLLSQARSNSPKIVVLVTAGRHISGDIIADSLKKLAATVIVVTVGSDVDYRDFLPVVDSIDDLFVAPSFDDLRYEVQPIVKYIVKRLEPPVHDITEELVFILDASAKVGTDNFGRQKAFVKLLARSLNVAPGGSRAALITYSNNAVTVVPLGGYETVHDFESTLDRIVFYYGRERRMDIALEEAADLFQKARAGVQRKVILLTGGTSTDDRQALEDVKMKLREAGALPFIIAVGSGHDFSKLTATVNDPKDIFKVPSFQELLFHVKSTAEVVVSRKMTLPLKEEYIVFLLDSSSTVRPEQFTKQKSLVKILAKYLNVGSANKTKSAVINYGGSPFTSVKFNDSSTLRDFERSVDKITPRQGNRRIDRALYEAEGILRQTDPLSLKILVLLTTGRQAQGLDVKPLSEVIKPIQDMGTRTYVIAIGSEPNTRELKSLVGKTQDIFRVLVDIMEREVPRVIDHIRKENPRPGPKNDFVFLMDSSSDVTRLDFTQEILFVKSLARELSISSSEFQAAVIAYGNRFYPVVRFNSYNSLPEFYTAMDSGVYQGGARRMDRALTAASEMLSSRNPESRKTVVLITGGSNSQEAGPGSLEKSVQSLTKLGAKIIIVAFGNRIDAKELLPLVQQQQDIHPVQGASYLTPYVDHLSTIIIFGTSAPITKHPDFEADVIFVIDSSYDVKQDDYKAEKEFIKSLVRDLELSTNSSRAAFITYGDRSSIASRFVRLKDLAAFDVSVNNASYIGGTRRIDRALQAVARLLEETRRDTPKLVILLTAGNQTSGVGSLGAAVDSVKQFGAKTFVVAIGEKPDVQKLKPLVGSPDDIVTVVSFKDLKSQSTGIANHIGETAVALKPESIVDVVFLMDSSKDVNFINFIKEKAYVKLLAKRLNVSPGKSRAAVVVYGSSSQLKIDFDAYDSLSAFETAVDGISYIGGTRRIDKALETAAAVLKKARTSILKMVVLLTTGQQPLDAPSLASSAGALHLLGAMVYVISISNNLDPKYFGNLVEEISHVSQVSTFDLLNNTLPQVIRRVEDGVTSRMQVNADVVFLMDASTAENPSYFTIQKDLIKSMVRNLGASTDKLRASLIVYSSSSKELAGLMTYTSLRRFEETVDRAAYVGGERRIDKALAAAVQQLAQSRQSATKIVILITTGLQARVLDRVPLSRASQPLRDANAHVLVIGIGKQPDVRELNLITRNPQNVKIIPSPKEVIINVHLLARRLIKQANKETRVLVLPRANLIFLLDSSTDVTSSAFKEQKKFIKSIVEHFQIGVNKTQVAVIRYSSSASPIISFNTYDNLLNLLRGIENIQYYAGDRRLDAALKEANKIRERARPGVPTYVIVLTGGRQSVTSVPTPLDRAAQPLLNSNARMIVVGVGSRVDYQELRSMAERDGDVFRFSPDELQQQAPLFVVYMTSQEGTPLPKDFKADFLLLVDSSQSISQEKFLRELDFVKAFARTLDIAPDKSRIGLITFGDSHALSVQFDDYNNLESLLRGVDAVPKISGEKRLDEALYFAARVLSQVKDRTDSHKILVVLTDGKQPLGRNSLDDAARLLKQIGVKVIIVGVGGNVDIKELETITSRLDDFFYSRSFEELIRQVPVITDHVLVSCKSQHQVRHGLFLVDSSVYRTTSEFLAQVEFIKSIAKRLDVSPNGTRAGVILYGSDPQLSIGLNDYGTFLEFYTLLDNLTWQGGEHQLHKALEIAGETLQKSPEAVPKFVVAFVEGEQYGSNGMALLGDAAKRLQVLGVTVYAVGIGNRLNRQELVTITERSEHIVNVTRFSDLLGQVEFIARLIDNTLTAPCRETLDVGFVIDASGSMGLDKFSREKNFLKLVSRRFVDSSPDTRLGLISFSDTAKLFTDFVEFERMGIDQFQKILDELPYQGGRTRIDRALMAASQDLFTKRRPGVQRVLVLVSDGRQSKDPDSRPLKSAVKPLTGQRVKVIAVGFGDNLHTEDLTTLTGSADNILAEKVIGDIDRLQRELVSKACNA</sequence>
<dbReference type="CDD" id="cd01450">
    <property type="entry name" value="vWFA_subfamily_ECM"/>
    <property type="match status" value="12"/>
</dbReference>
<feature type="domain" description="VWFA" evidence="1">
    <location>
        <begin position="440"/>
        <end position="611"/>
    </location>
</feature>
<evidence type="ECO:0000259" key="1">
    <source>
        <dbReference type="PROSITE" id="PS50234"/>
    </source>
</evidence>
<feature type="domain" description="VWFA" evidence="1">
    <location>
        <begin position="1722"/>
        <end position="1892"/>
    </location>
</feature>
<feature type="domain" description="VWFA" evidence="1">
    <location>
        <begin position="1909"/>
        <end position="2085"/>
    </location>
</feature>
<accession>A0ABN8PQJ9</accession>
<comment type="caution">
    <text evidence="2">The sequence shown here is derived from an EMBL/GenBank/DDBJ whole genome shotgun (WGS) entry which is preliminary data.</text>
</comment>
<feature type="domain" description="VWFA" evidence="1">
    <location>
        <begin position="2292"/>
        <end position="2468"/>
    </location>
</feature>
<dbReference type="Gene3D" id="3.40.50.410">
    <property type="entry name" value="von Willebrand factor, type A domain"/>
    <property type="match status" value="15"/>
</dbReference>
<feature type="domain" description="VWFA" evidence="1">
    <location>
        <begin position="2102"/>
        <end position="2272"/>
    </location>
</feature>
<feature type="domain" description="VWFA" evidence="1">
    <location>
        <begin position="54"/>
        <end position="229"/>
    </location>
</feature>
<feature type="domain" description="VWFA" evidence="1">
    <location>
        <begin position="965"/>
        <end position="1140"/>
    </location>
</feature>